<feature type="compositionally biased region" description="Polar residues" evidence="6">
    <location>
        <begin position="128"/>
        <end position="144"/>
    </location>
</feature>
<dbReference type="PANTHER" id="PTHR13556">
    <property type="entry name" value="TRANSCRIPTIONAL ADAPTER 3-RELATED"/>
    <property type="match status" value="1"/>
</dbReference>
<evidence type="ECO:0000256" key="5">
    <source>
        <dbReference type="ARBA" id="ARBA00023242"/>
    </source>
</evidence>
<feature type="compositionally biased region" description="Polar residues" evidence="6">
    <location>
        <begin position="89"/>
        <end position="99"/>
    </location>
</feature>
<comment type="subcellular location">
    <subcellularLocation>
        <location evidence="1">Nucleus</location>
    </subcellularLocation>
</comment>
<evidence type="ECO:0000256" key="3">
    <source>
        <dbReference type="ARBA" id="ARBA00023015"/>
    </source>
</evidence>
<protein>
    <submittedName>
        <fullName evidence="7">Unnamed protein product</fullName>
    </submittedName>
</protein>
<dbReference type="EMBL" id="BSXU01000211">
    <property type="protein sequence ID" value="GMG19808.1"/>
    <property type="molecule type" value="Genomic_DNA"/>
</dbReference>
<feature type="compositionally biased region" description="Acidic residues" evidence="6">
    <location>
        <begin position="327"/>
        <end position="346"/>
    </location>
</feature>
<keyword evidence="8" id="KW-1185">Reference proteome</keyword>
<organism evidence="7 8">
    <name type="scientific">Ambrosiozyma monospora</name>
    <name type="common">Yeast</name>
    <name type="synonym">Endomycopsis monosporus</name>
    <dbReference type="NCBI Taxonomy" id="43982"/>
    <lineage>
        <taxon>Eukaryota</taxon>
        <taxon>Fungi</taxon>
        <taxon>Dikarya</taxon>
        <taxon>Ascomycota</taxon>
        <taxon>Saccharomycotina</taxon>
        <taxon>Pichiomycetes</taxon>
        <taxon>Pichiales</taxon>
        <taxon>Pichiaceae</taxon>
        <taxon>Ambrosiozyma</taxon>
    </lineage>
</organism>
<proteinExistence type="inferred from homology"/>
<reference evidence="7" key="1">
    <citation type="submission" date="2023-04" db="EMBL/GenBank/DDBJ databases">
        <title>Ambrosiozyma monospora NBRC 1965.</title>
        <authorList>
            <person name="Ichikawa N."/>
            <person name="Sato H."/>
            <person name="Tonouchi N."/>
        </authorList>
    </citation>
    <scope>NUCLEOTIDE SEQUENCE</scope>
    <source>
        <strain evidence="7">NBRC 1965</strain>
    </source>
</reference>
<dbReference type="GO" id="GO:0005634">
    <property type="term" value="C:nucleus"/>
    <property type="evidence" value="ECO:0007669"/>
    <property type="project" value="UniProtKB-SubCell"/>
</dbReference>
<evidence type="ECO:0000256" key="2">
    <source>
        <dbReference type="ARBA" id="ARBA00005330"/>
    </source>
</evidence>
<name>A0A9W7DCK2_AMBMO</name>
<gene>
    <name evidence="7" type="ORF">Amon01_000075700</name>
</gene>
<dbReference type="Pfam" id="PF10198">
    <property type="entry name" value="Ada3"/>
    <property type="match status" value="1"/>
</dbReference>
<keyword evidence="3" id="KW-0805">Transcription regulation</keyword>
<keyword evidence="5" id="KW-0539">Nucleus</keyword>
<evidence type="ECO:0000256" key="4">
    <source>
        <dbReference type="ARBA" id="ARBA00023163"/>
    </source>
</evidence>
<dbReference type="GO" id="GO:0000124">
    <property type="term" value="C:SAGA complex"/>
    <property type="evidence" value="ECO:0007669"/>
    <property type="project" value="TreeGrafter"/>
</dbReference>
<dbReference type="GO" id="GO:0003713">
    <property type="term" value="F:transcription coactivator activity"/>
    <property type="evidence" value="ECO:0007669"/>
    <property type="project" value="TreeGrafter"/>
</dbReference>
<feature type="region of interest" description="Disordered" evidence="6">
    <location>
        <begin position="322"/>
        <end position="369"/>
    </location>
</feature>
<feature type="region of interest" description="Disordered" evidence="6">
    <location>
        <begin position="55"/>
        <end position="146"/>
    </location>
</feature>
<dbReference type="PANTHER" id="PTHR13556:SF2">
    <property type="entry name" value="TRANSCRIPTIONAL ADAPTER 3"/>
    <property type="match status" value="1"/>
</dbReference>
<evidence type="ECO:0000313" key="7">
    <source>
        <dbReference type="EMBL" id="GMG19808.1"/>
    </source>
</evidence>
<evidence type="ECO:0000313" key="8">
    <source>
        <dbReference type="Proteomes" id="UP001165063"/>
    </source>
</evidence>
<dbReference type="InterPro" id="IPR019340">
    <property type="entry name" value="Histone_AcTrfase_su3"/>
</dbReference>
<evidence type="ECO:0000256" key="6">
    <source>
        <dbReference type="SAM" id="MobiDB-lite"/>
    </source>
</evidence>
<evidence type="ECO:0000256" key="1">
    <source>
        <dbReference type="ARBA" id="ARBA00004123"/>
    </source>
</evidence>
<dbReference type="Proteomes" id="UP001165063">
    <property type="component" value="Unassembled WGS sequence"/>
</dbReference>
<keyword evidence="4" id="KW-0804">Transcription</keyword>
<sequence length="369" mass="41477">MKQMKLMMKGIIEPKGSSDSLNNDLLETENVSCGPLTSRLLSALINEDEEMELDNAGSAANGNDTHQNHSNGNNNGHHHANGKKANGNSTTNSVVSTPMSHIEDGTLTNGKLDSPQPQQTPDGVALTPASSTTVDDNGSSSALLDQQGWKANPVKADYKTLDERLQRELKYIGVYMNVQQTLNNPNFEQDWCENKEDDEVSAELRFLQKQLKSVQVRNNKRKKTLIPIVEEHIAWQEYMSILEDLDKQVEQYYRRRINVTPKKSKKKGHHNAHKDETHLVTNASFKSLLEKRRKWIEKIGPLFKTQLEMRRMPEESIFEKVLNGNGDENDDDENEGDVEDGDEVDDVVLSGRKNGDDVGEVESLVKPIC</sequence>
<feature type="compositionally biased region" description="Polar residues" evidence="6">
    <location>
        <begin position="106"/>
        <end position="121"/>
    </location>
</feature>
<comment type="caution">
    <text evidence="7">The sequence shown here is derived from an EMBL/GenBank/DDBJ whole genome shotgun (WGS) entry which is preliminary data.</text>
</comment>
<dbReference type="OrthoDB" id="1232at2759"/>
<dbReference type="GO" id="GO:0006357">
    <property type="term" value="P:regulation of transcription by RNA polymerase II"/>
    <property type="evidence" value="ECO:0007669"/>
    <property type="project" value="TreeGrafter"/>
</dbReference>
<dbReference type="AlphaFoldDB" id="A0A9W7DCK2"/>
<accession>A0A9W7DCK2</accession>
<comment type="similarity">
    <text evidence="2">Belongs to the NGG1 family.</text>
</comment>